<dbReference type="EMBL" id="CP002217">
    <property type="protein sequence ID" value="ADN56677.1"/>
    <property type="molecule type" value="Genomic_DNA"/>
</dbReference>
<name>E1T9N1_BURSG</name>
<dbReference type="eggNOG" id="COG0784">
    <property type="taxonomic scope" value="Bacteria"/>
</dbReference>
<evidence type="ECO:0000256" key="2">
    <source>
        <dbReference type="PROSITE-ProRule" id="PRU00169"/>
    </source>
</evidence>
<dbReference type="HOGENOM" id="CLU_000445_69_8_4"/>
<dbReference type="PROSITE" id="PS50110">
    <property type="entry name" value="RESPONSE_REGULATORY"/>
    <property type="match status" value="1"/>
</dbReference>
<evidence type="ECO:0000256" key="1">
    <source>
        <dbReference type="ARBA" id="ARBA00022553"/>
    </source>
</evidence>
<gene>
    <name evidence="4" type="ordered locus">BC1003_0682</name>
</gene>
<organism evidence="4">
    <name type="scientific">Burkholderia sp. (strain CCGE1003)</name>
    <dbReference type="NCBI Taxonomy" id="640512"/>
    <lineage>
        <taxon>Bacteria</taxon>
        <taxon>Pseudomonadati</taxon>
        <taxon>Pseudomonadota</taxon>
        <taxon>Betaproteobacteria</taxon>
        <taxon>Burkholderiales</taxon>
        <taxon>Burkholderiaceae</taxon>
        <taxon>Burkholderia</taxon>
    </lineage>
</organism>
<feature type="modified residue" description="4-aspartylphosphate" evidence="2">
    <location>
        <position position="52"/>
    </location>
</feature>
<evidence type="ECO:0000259" key="3">
    <source>
        <dbReference type="PROSITE" id="PS50110"/>
    </source>
</evidence>
<reference evidence="4" key="1">
    <citation type="submission" date="2010-09" db="EMBL/GenBank/DDBJ databases">
        <title>Complete sequence of chromosome1 of Burkholderia sp. CCGE1003.</title>
        <authorList>
            <consortium name="US DOE Joint Genome Institute"/>
            <person name="Lucas S."/>
            <person name="Copeland A."/>
            <person name="Lapidus A."/>
            <person name="Cheng J.-F."/>
            <person name="Bruce D."/>
            <person name="Goodwin L."/>
            <person name="Pitluck S."/>
            <person name="Daligault H."/>
            <person name="Davenport K."/>
            <person name="Detter J.C."/>
            <person name="Han C."/>
            <person name="Tapia R."/>
            <person name="Land M."/>
            <person name="Hauser L."/>
            <person name="Jeffries C."/>
            <person name="Kyrpides N."/>
            <person name="Ivanova N."/>
            <person name="Ovchinnikova G."/>
            <person name="Martinez-Romero E."/>
            <person name="Rogel M.A."/>
            <person name="Auchtung J."/>
            <person name="Tiedje J.M."/>
            <person name="Woyke T."/>
        </authorList>
    </citation>
    <scope>NUCLEOTIDE SEQUENCE</scope>
    <source>
        <strain evidence="4">CCGE1003</strain>
    </source>
</reference>
<dbReference type="KEGG" id="bgf:BC1003_0682"/>
<dbReference type="CDD" id="cd00156">
    <property type="entry name" value="REC"/>
    <property type="match status" value="1"/>
</dbReference>
<dbReference type="PANTHER" id="PTHR44591:SF3">
    <property type="entry name" value="RESPONSE REGULATORY DOMAIN-CONTAINING PROTEIN"/>
    <property type="match status" value="1"/>
</dbReference>
<dbReference type="Gene3D" id="3.40.50.2300">
    <property type="match status" value="1"/>
</dbReference>
<sequence>MLSVLMVESGKGADTSWQAICEMRGYVTFYAADGKAALGFLQGNDIDVVVADRKMADMSGCDLCYHLRKDRRLAELVFILVSDAPSPPAFIYCDAILHKPVAASVLASEIDRIVAERHMNGRQKAARVAGLRY</sequence>
<proteinExistence type="predicted"/>
<dbReference type="PANTHER" id="PTHR44591">
    <property type="entry name" value="STRESS RESPONSE REGULATOR PROTEIN 1"/>
    <property type="match status" value="1"/>
</dbReference>
<dbReference type="SUPFAM" id="SSF52172">
    <property type="entry name" value="CheY-like"/>
    <property type="match status" value="1"/>
</dbReference>
<dbReference type="InterPro" id="IPR050595">
    <property type="entry name" value="Bact_response_regulator"/>
</dbReference>
<evidence type="ECO:0000313" key="4">
    <source>
        <dbReference type="EMBL" id="ADN56677.1"/>
    </source>
</evidence>
<protein>
    <submittedName>
        <fullName evidence="4">Response regulator receiver</fullName>
    </submittedName>
</protein>
<dbReference type="AlphaFoldDB" id="E1T9N1"/>
<dbReference type="Pfam" id="PF00072">
    <property type="entry name" value="Response_reg"/>
    <property type="match status" value="1"/>
</dbReference>
<dbReference type="GO" id="GO:0000160">
    <property type="term" value="P:phosphorelay signal transduction system"/>
    <property type="evidence" value="ECO:0007669"/>
    <property type="project" value="InterPro"/>
</dbReference>
<dbReference type="STRING" id="640512.BC1003_0682"/>
<dbReference type="InterPro" id="IPR011006">
    <property type="entry name" value="CheY-like_superfamily"/>
</dbReference>
<feature type="domain" description="Response regulatory" evidence="3">
    <location>
        <begin position="3"/>
        <end position="114"/>
    </location>
</feature>
<accession>E1T9N1</accession>
<keyword evidence="1 2" id="KW-0597">Phosphoprotein</keyword>
<dbReference type="InterPro" id="IPR001789">
    <property type="entry name" value="Sig_transdc_resp-reg_receiver"/>
</dbReference>